<keyword evidence="3" id="KW-1185">Reference proteome</keyword>
<gene>
    <name evidence="2" type="ORF">CLAFUR5_12806</name>
</gene>
<accession>A0A9Q8PJ83</accession>
<feature type="region of interest" description="Disordered" evidence="1">
    <location>
        <begin position="159"/>
        <end position="182"/>
    </location>
</feature>
<evidence type="ECO:0000256" key="1">
    <source>
        <dbReference type="SAM" id="MobiDB-lite"/>
    </source>
</evidence>
<proteinExistence type="predicted"/>
<dbReference type="GeneID" id="71992684"/>
<reference evidence="2" key="1">
    <citation type="submission" date="2021-12" db="EMBL/GenBank/DDBJ databases">
        <authorList>
            <person name="Zaccaron A."/>
            <person name="Stergiopoulos I."/>
        </authorList>
    </citation>
    <scope>NUCLEOTIDE SEQUENCE</scope>
    <source>
        <strain evidence="2">Race5_Kim</strain>
    </source>
</reference>
<dbReference type="AlphaFoldDB" id="A0A9Q8PJ83"/>
<organism evidence="2 3">
    <name type="scientific">Passalora fulva</name>
    <name type="common">Tomato leaf mold</name>
    <name type="synonym">Cladosporium fulvum</name>
    <dbReference type="NCBI Taxonomy" id="5499"/>
    <lineage>
        <taxon>Eukaryota</taxon>
        <taxon>Fungi</taxon>
        <taxon>Dikarya</taxon>
        <taxon>Ascomycota</taxon>
        <taxon>Pezizomycotina</taxon>
        <taxon>Dothideomycetes</taxon>
        <taxon>Dothideomycetidae</taxon>
        <taxon>Mycosphaerellales</taxon>
        <taxon>Mycosphaerellaceae</taxon>
        <taxon>Fulvia</taxon>
    </lineage>
</organism>
<dbReference type="Proteomes" id="UP000756132">
    <property type="component" value="Chromosome 11"/>
</dbReference>
<reference evidence="2" key="2">
    <citation type="journal article" date="2022" name="Microb. Genom.">
        <title>A chromosome-scale genome assembly of the tomato pathogen Cladosporium fulvum reveals a compartmentalized genome architecture and the presence of a dispensable chromosome.</title>
        <authorList>
            <person name="Zaccaron A.Z."/>
            <person name="Chen L.H."/>
            <person name="Samaras A."/>
            <person name="Stergiopoulos I."/>
        </authorList>
    </citation>
    <scope>NUCLEOTIDE SEQUENCE</scope>
    <source>
        <strain evidence="2">Race5_Kim</strain>
    </source>
</reference>
<protein>
    <submittedName>
        <fullName evidence="2">Uncharacterized protein</fullName>
    </submittedName>
</protein>
<dbReference type="KEGG" id="ffu:CLAFUR5_12806"/>
<feature type="compositionally biased region" description="Polar residues" evidence="1">
    <location>
        <begin position="159"/>
        <end position="175"/>
    </location>
</feature>
<sequence>MSGASSSDQQELVLATTFLHSGGNGKTWEDDNRTILDNNEETERLFGERLAKDLNQVGVFTTVQSLGDEYSACKGLREGNTRHGDVRIYGTSKGRGYYDARFGSKGFYPHWLWTMCGGKCFCFLCAGKRLGSEGEYAPLIQEMLKSLPPIRLVTAAAENTQPDTDVAATTASLPPSQGEPAAIQSGARLDSIVNLTEENDDAPDALRYAPDTVVPATAEGAISTAPPQVLSKRRRDNSDDQDQSEGEGRSGWKIGKKNTPGFMMEEDDFAEDETLEDWLSDPYRSLMDPIEALWYGDEGPEL</sequence>
<evidence type="ECO:0000313" key="3">
    <source>
        <dbReference type="Proteomes" id="UP000756132"/>
    </source>
</evidence>
<dbReference type="RefSeq" id="XP_047767783.1">
    <property type="nucleotide sequence ID" value="XM_047911954.1"/>
</dbReference>
<feature type="region of interest" description="Disordered" evidence="1">
    <location>
        <begin position="217"/>
        <end position="262"/>
    </location>
</feature>
<name>A0A9Q8PJ83_PASFU</name>
<dbReference type="EMBL" id="CP090173">
    <property type="protein sequence ID" value="UJO23417.1"/>
    <property type="molecule type" value="Genomic_DNA"/>
</dbReference>
<evidence type="ECO:0000313" key="2">
    <source>
        <dbReference type="EMBL" id="UJO23417.1"/>
    </source>
</evidence>